<sequence length="538" mass="61255">MSNSAQTIEEIKSLSQSEIRIDPHRRMGAIDRKIYSGFLEHLGRCIYGGIVDYDNPDNDLITKEGYRKDVAKALKALDIPVIRWPGGNFVSSYHWQDGIGPKESRPRRPELAWLNEELNLFGTDEFLHWCGWMKIEPYLCLNMGTGTLDEALAWIEYCNSNLNTYWANLRRINGRDEPYNVKYWSLGNEVWGPWQVGQMNEEDYCKKAIQWAKAIKLLDPSVILVSCGCTGFSKWDYEITQKLFRYVDFHSIHLYTSDSKDQMKNITGPAAAEAGIQITAKLLDLAKITNYSSSISNSVAATEDLKFKQHRVKICFDEWNVWDPVRAGGEVGCEEKYTLGDALAVSSWLNTFIRQAEYIGMANIAQCVNVIAPIMTKQDKLFLQTTYHPLRLFSQKMRGESLNLHVKTPLYKGDTRGGNMNIEWLKDIDSNICMLDCSAAIYDKNIIVAVVNRSLTEDTTTKISLSVDPKNVNPNVNRCVIYNEDINAINTFDEPENVTVSESIIFLNFIPLNGESNATILFKKHSFTLLEIQLLDEI</sequence>
<evidence type="ECO:0000313" key="10">
    <source>
        <dbReference type="EMBL" id="KRZ99896.1"/>
    </source>
</evidence>
<evidence type="ECO:0000256" key="5">
    <source>
        <dbReference type="ARBA" id="ARBA00022801"/>
    </source>
</evidence>
<dbReference type="RefSeq" id="XP_015465999.1">
    <property type="nucleotide sequence ID" value="XM_015613169.1"/>
</dbReference>
<evidence type="ECO:0000313" key="11">
    <source>
        <dbReference type="Proteomes" id="UP000054251"/>
    </source>
</evidence>
<dbReference type="Proteomes" id="UP000054251">
    <property type="component" value="Unassembled WGS sequence"/>
</dbReference>
<evidence type="ECO:0000259" key="9">
    <source>
        <dbReference type="SMART" id="SM00813"/>
    </source>
</evidence>
<evidence type="ECO:0000256" key="3">
    <source>
        <dbReference type="ARBA" id="ARBA00007186"/>
    </source>
</evidence>
<comment type="similarity">
    <text evidence="3">Belongs to the glycosyl hydrolase 51 family.</text>
</comment>
<name>A0A0V1PUF0_9ASCO</name>
<comment type="pathway">
    <text evidence="2">Glycan metabolism; L-arabinan degradation.</text>
</comment>
<dbReference type="GO" id="GO:0046556">
    <property type="term" value="F:alpha-L-arabinofuranosidase activity"/>
    <property type="evidence" value="ECO:0007669"/>
    <property type="project" value="UniProtKB-EC"/>
</dbReference>
<proteinExistence type="inferred from homology"/>
<comment type="caution">
    <text evidence="10">The sequence shown here is derived from an EMBL/GenBank/DDBJ whole genome shotgun (WGS) entry which is preliminary data.</text>
</comment>
<evidence type="ECO:0000256" key="4">
    <source>
        <dbReference type="ARBA" id="ARBA00012670"/>
    </source>
</evidence>
<dbReference type="OrthoDB" id="3032304at2759"/>
<comment type="catalytic activity">
    <reaction evidence="1">
        <text>Hydrolysis of terminal non-reducing alpha-L-arabinofuranoside residues in alpha-L-arabinosides.</text>
        <dbReference type="EC" id="3.2.1.55"/>
    </reaction>
</comment>
<keyword evidence="5" id="KW-0378">Hydrolase</keyword>
<gene>
    <name evidence="10" type="ORF">AC631_04340</name>
</gene>
<dbReference type="PANTHER" id="PTHR43576">
    <property type="entry name" value="ALPHA-L-ARABINOFURANOSIDASE C-RELATED"/>
    <property type="match status" value="1"/>
</dbReference>
<dbReference type="PANTHER" id="PTHR43576:SF3">
    <property type="entry name" value="ALPHA-L-ARABINOFURANOSIDASE C"/>
    <property type="match status" value="1"/>
</dbReference>
<dbReference type="InterPro" id="IPR013780">
    <property type="entry name" value="Glyco_hydro_b"/>
</dbReference>
<dbReference type="Pfam" id="PF06964">
    <property type="entry name" value="Alpha-L-AF_C"/>
    <property type="match status" value="1"/>
</dbReference>
<dbReference type="Gene3D" id="2.60.40.1180">
    <property type="entry name" value="Golgi alpha-mannosidase II"/>
    <property type="match status" value="1"/>
</dbReference>
<dbReference type="Gene3D" id="3.20.20.80">
    <property type="entry name" value="Glycosidases"/>
    <property type="match status" value="1"/>
</dbReference>
<keyword evidence="11" id="KW-1185">Reference proteome</keyword>
<dbReference type="EMBL" id="LMYN01000114">
    <property type="protein sequence ID" value="KRZ99896.1"/>
    <property type="molecule type" value="Genomic_DNA"/>
</dbReference>
<evidence type="ECO:0000256" key="7">
    <source>
        <dbReference type="ARBA" id="ARBA00023295"/>
    </source>
</evidence>
<dbReference type="SUPFAM" id="SSF51445">
    <property type="entry name" value="(Trans)glycosidases"/>
    <property type="match status" value="1"/>
</dbReference>
<accession>A0A0V1PUF0</accession>
<dbReference type="GO" id="GO:0031222">
    <property type="term" value="P:arabinan catabolic process"/>
    <property type="evidence" value="ECO:0007669"/>
    <property type="project" value="UniProtKB-UniPathway"/>
</dbReference>
<dbReference type="GeneID" id="26841349"/>
<dbReference type="EC" id="3.2.1.55" evidence="4"/>
<feature type="domain" description="Alpha-L-arabinofuranosidase C-terminal" evidence="9">
    <location>
        <begin position="317"/>
        <end position="526"/>
    </location>
</feature>
<evidence type="ECO:0000256" key="8">
    <source>
        <dbReference type="ARBA" id="ARBA00037415"/>
    </source>
</evidence>
<dbReference type="InterPro" id="IPR055235">
    <property type="entry name" value="ASD1_cat"/>
</dbReference>
<dbReference type="SUPFAM" id="SSF51011">
    <property type="entry name" value="Glycosyl hydrolase domain"/>
    <property type="match status" value="1"/>
</dbReference>
<dbReference type="GO" id="GO:0046373">
    <property type="term" value="P:L-arabinose metabolic process"/>
    <property type="evidence" value="ECO:0007669"/>
    <property type="project" value="InterPro"/>
</dbReference>
<comment type="function">
    <text evidence="8">Alpha-L-arabinofuranosidase involved in the degradation of arabinoxylan, a major component of plant hemicellulose. Acts only on small linear 1,5-alpha-linked L-arabinofuranosyl oligosaccharides.</text>
</comment>
<dbReference type="SMART" id="SM00813">
    <property type="entry name" value="Alpha-L-AF_C"/>
    <property type="match status" value="1"/>
</dbReference>
<evidence type="ECO:0000256" key="2">
    <source>
        <dbReference type="ARBA" id="ARBA00004834"/>
    </source>
</evidence>
<evidence type="ECO:0000256" key="6">
    <source>
        <dbReference type="ARBA" id="ARBA00023277"/>
    </source>
</evidence>
<evidence type="ECO:0000256" key="1">
    <source>
        <dbReference type="ARBA" id="ARBA00001462"/>
    </source>
</evidence>
<organism evidence="10 11">
    <name type="scientific">Debaryomyces fabryi</name>
    <dbReference type="NCBI Taxonomy" id="58627"/>
    <lineage>
        <taxon>Eukaryota</taxon>
        <taxon>Fungi</taxon>
        <taxon>Dikarya</taxon>
        <taxon>Ascomycota</taxon>
        <taxon>Saccharomycotina</taxon>
        <taxon>Pichiomycetes</taxon>
        <taxon>Debaryomycetaceae</taxon>
        <taxon>Debaryomyces</taxon>
    </lineage>
</organism>
<dbReference type="Pfam" id="PF22848">
    <property type="entry name" value="ASD1_dom"/>
    <property type="match status" value="1"/>
</dbReference>
<keyword evidence="6" id="KW-0119">Carbohydrate metabolism</keyword>
<dbReference type="AlphaFoldDB" id="A0A0V1PUF0"/>
<dbReference type="InterPro" id="IPR017853">
    <property type="entry name" value="GH"/>
</dbReference>
<protein>
    <recommendedName>
        <fullName evidence="4">non-reducing end alpha-L-arabinofuranosidase</fullName>
        <ecNumber evidence="4">3.2.1.55</ecNumber>
    </recommendedName>
</protein>
<dbReference type="InterPro" id="IPR010720">
    <property type="entry name" value="Alpha-L-AF_C"/>
</dbReference>
<reference evidence="10 11" key="1">
    <citation type="submission" date="2015-11" db="EMBL/GenBank/DDBJ databases">
        <title>The genome of Debaryomyces fabryi.</title>
        <authorList>
            <person name="Tafer H."/>
            <person name="Lopandic K."/>
        </authorList>
    </citation>
    <scope>NUCLEOTIDE SEQUENCE [LARGE SCALE GENOMIC DNA]</scope>
    <source>
        <strain evidence="10 11">CBS 789</strain>
    </source>
</reference>
<keyword evidence="7" id="KW-0326">Glycosidase</keyword>
<dbReference type="UniPathway" id="UPA00667"/>